<dbReference type="Pfam" id="PF01812">
    <property type="entry name" value="5-FTHF_cyc-lig"/>
    <property type="match status" value="1"/>
</dbReference>
<dbReference type="PIRSF" id="PIRSF006806">
    <property type="entry name" value="FTHF_cligase"/>
    <property type="match status" value="1"/>
</dbReference>
<comment type="similarity">
    <text evidence="1 4">Belongs to the 5-formyltetrahydrofolate cyclo-ligase family.</text>
</comment>
<comment type="catalytic activity">
    <reaction evidence="4">
        <text>(6S)-5-formyl-5,6,7,8-tetrahydrofolate + ATP = (6R)-5,10-methenyltetrahydrofolate + ADP + phosphate</text>
        <dbReference type="Rhea" id="RHEA:10488"/>
        <dbReference type="ChEBI" id="CHEBI:30616"/>
        <dbReference type="ChEBI" id="CHEBI:43474"/>
        <dbReference type="ChEBI" id="CHEBI:57455"/>
        <dbReference type="ChEBI" id="CHEBI:57457"/>
        <dbReference type="ChEBI" id="CHEBI:456216"/>
        <dbReference type="EC" id="6.3.3.2"/>
    </reaction>
</comment>
<reference evidence="6" key="1">
    <citation type="journal article" date="2019" name="Int. J. Syst. Evol. Microbiol.">
        <title>The Global Catalogue of Microorganisms (GCM) 10K type strain sequencing project: providing services to taxonomists for standard genome sequencing and annotation.</title>
        <authorList>
            <consortium name="The Broad Institute Genomics Platform"/>
            <consortium name="The Broad Institute Genome Sequencing Center for Infectious Disease"/>
            <person name="Wu L."/>
            <person name="Ma J."/>
        </authorList>
    </citation>
    <scope>NUCLEOTIDE SEQUENCE [LARGE SCALE GENOMIC DNA]</scope>
    <source>
        <strain evidence="6">JCM 18423</strain>
    </source>
</reference>
<dbReference type="InterPro" id="IPR037171">
    <property type="entry name" value="NagB/RpiA_transferase-like"/>
</dbReference>
<dbReference type="Gene3D" id="3.40.50.10420">
    <property type="entry name" value="NagB/RpiA/CoA transferase-like"/>
    <property type="match status" value="1"/>
</dbReference>
<keyword evidence="3 4" id="KW-0067">ATP-binding</keyword>
<dbReference type="EC" id="6.3.3.2" evidence="4"/>
<evidence type="ECO:0000256" key="3">
    <source>
        <dbReference type="ARBA" id="ARBA00022840"/>
    </source>
</evidence>
<keyword evidence="2 4" id="KW-0547">Nucleotide-binding</keyword>
<gene>
    <name evidence="5" type="ORF">GCM10023337_13320</name>
</gene>
<dbReference type="EMBL" id="BAABKD010000009">
    <property type="protein sequence ID" value="GAA5089841.1"/>
    <property type="molecule type" value="Genomic_DNA"/>
</dbReference>
<name>A0ABP9M1Y0_9BURK</name>
<keyword evidence="4" id="KW-0479">Metal-binding</keyword>
<protein>
    <recommendedName>
        <fullName evidence="4">5-formyltetrahydrofolate cyclo-ligase</fullName>
        <ecNumber evidence="4">6.3.3.2</ecNumber>
    </recommendedName>
</protein>
<evidence type="ECO:0000256" key="1">
    <source>
        <dbReference type="ARBA" id="ARBA00010638"/>
    </source>
</evidence>
<sequence>MSLNPTDLRQTLLRLRAQQDPADCRRGALLMRGRLFTWLNSYKKQWSHPDRPIHIAAFWALAQEPDLQPLLQQWADDKQLRLSLPCIVAENAPLVFKPWQPTTPMKSALFGVQEPDTLEIAPHPDIILVPTLGFSRQGDRLGYGKGYYDRTLAQLQAQSHPFISIGIAWAVGDLSSYSYHPQAHDVPLDAVLTDKGWAVPAPTFTS</sequence>
<dbReference type="SUPFAM" id="SSF100950">
    <property type="entry name" value="NagB/RpiA/CoA transferase-like"/>
    <property type="match status" value="1"/>
</dbReference>
<dbReference type="InterPro" id="IPR024185">
    <property type="entry name" value="FTHF_cligase-like_sf"/>
</dbReference>
<dbReference type="Proteomes" id="UP001500227">
    <property type="component" value="Unassembled WGS sequence"/>
</dbReference>
<keyword evidence="6" id="KW-1185">Reference proteome</keyword>
<evidence type="ECO:0000256" key="4">
    <source>
        <dbReference type="RuleBase" id="RU361279"/>
    </source>
</evidence>
<comment type="cofactor">
    <cofactor evidence="4">
        <name>Mg(2+)</name>
        <dbReference type="ChEBI" id="CHEBI:18420"/>
    </cofactor>
</comment>
<dbReference type="NCBIfam" id="TIGR02727">
    <property type="entry name" value="MTHFS_bact"/>
    <property type="match status" value="1"/>
</dbReference>
<dbReference type="PANTHER" id="PTHR23407">
    <property type="entry name" value="ATPASE INHIBITOR/5-FORMYLTETRAHYDROFOLATE CYCLO-LIGASE"/>
    <property type="match status" value="1"/>
</dbReference>
<accession>A0ABP9M1Y0</accession>
<keyword evidence="4" id="KW-0460">Magnesium</keyword>
<dbReference type="RefSeq" id="WP_345370558.1">
    <property type="nucleotide sequence ID" value="NZ_BAABKD010000009.1"/>
</dbReference>
<dbReference type="InterPro" id="IPR002698">
    <property type="entry name" value="FTHF_cligase"/>
</dbReference>
<organism evidence="5 6">
    <name type="scientific">Paenalcaligenes hermetiae</name>
    <dbReference type="NCBI Taxonomy" id="1157987"/>
    <lineage>
        <taxon>Bacteria</taxon>
        <taxon>Pseudomonadati</taxon>
        <taxon>Pseudomonadota</taxon>
        <taxon>Betaproteobacteria</taxon>
        <taxon>Burkholderiales</taxon>
        <taxon>Alcaligenaceae</taxon>
        <taxon>Paenalcaligenes</taxon>
    </lineage>
</organism>
<dbReference type="PANTHER" id="PTHR23407:SF1">
    <property type="entry name" value="5-FORMYLTETRAHYDROFOLATE CYCLO-LIGASE"/>
    <property type="match status" value="1"/>
</dbReference>
<proteinExistence type="inferred from homology"/>
<evidence type="ECO:0000313" key="6">
    <source>
        <dbReference type="Proteomes" id="UP001500227"/>
    </source>
</evidence>
<comment type="caution">
    <text evidence="5">The sequence shown here is derived from an EMBL/GenBank/DDBJ whole genome shotgun (WGS) entry which is preliminary data.</text>
</comment>
<evidence type="ECO:0000313" key="5">
    <source>
        <dbReference type="EMBL" id="GAA5089841.1"/>
    </source>
</evidence>
<evidence type="ECO:0000256" key="2">
    <source>
        <dbReference type="ARBA" id="ARBA00022741"/>
    </source>
</evidence>